<dbReference type="InterPro" id="IPR049978">
    <property type="entry name" value="SCO6880-like"/>
</dbReference>
<protein>
    <recommendedName>
        <fullName evidence="6">PrgI family protein</fullName>
    </recommendedName>
</protein>
<reference evidence="3 4" key="2">
    <citation type="submission" date="2014-07" db="EMBL/GenBank/DDBJ databases">
        <authorList>
            <person name="Zhang J.E."/>
            <person name="Yang H."/>
            <person name="Guo J."/>
            <person name="Deng Z."/>
            <person name="Luo H."/>
            <person name="Luo M."/>
            <person name="Zhao B."/>
        </authorList>
    </citation>
    <scope>NUCLEOTIDE SEQUENCE [LARGE SCALE GENOMIC DNA]</scope>
    <source>
        <strain evidence="3">ATCC 10762</strain>
        <strain evidence="4">ATCC 10762 / DSM 40127 / CCM 3239 / JCM 4008 / LMG 5968 / NBRC 12843 / NCIMB 8234 / A-377</strain>
    </source>
</reference>
<reference evidence="4" key="3">
    <citation type="submission" date="2016-08" db="EMBL/GenBank/DDBJ databases">
        <title>Sequencing, assembly and comparative genomics of S. aureofaciens ATCC 10762.</title>
        <authorList>
            <person name="Gradnigo J.S."/>
            <person name="Johnson N."/>
            <person name="Somerville G.A."/>
        </authorList>
    </citation>
    <scope>NUCLEOTIDE SEQUENCE [LARGE SCALE GENOMIC DNA]</scope>
    <source>
        <strain evidence="4">ATCC 10762 / DSM 40127 / CCM 3239 / JCM 4008 / LMG 5968 / NBRC 12843 / NCIMB 8234 / A-377</strain>
    </source>
</reference>
<keyword evidence="1" id="KW-0472">Membrane</keyword>
<reference evidence="2" key="5">
    <citation type="submission" date="2020-09" db="EMBL/GenBank/DDBJ databases">
        <authorList>
            <person name="Sun Q."/>
            <person name="Ohkuma M."/>
        </authorList>
    </citation>
    <scope>NUCLEOTIDE SEQUENCE</scope>
    <source>
        <strain evidence="2">JCM 4434</strain>
    </source>
</reference>
<name>A0A1E7N728_KITAU</name>
<dbReference type="KEGG" id="kau:B6264_09905"/>
<organism evidence="3 4">
    <name type="scientific">Kitasatospora aureofaciens</name>
    <name type="common">Streptomyces aureofaciens</name>
    <dbReference type="NCBI Taxonomy" id="1894"/>
    <lineage>
        <taxon>Bacteria</taxon>
        <taxon>Bacillati</taxon>
        <taxon>Actinomycetota</taxon>
        <taxon>Actinomycetes</taxon>
        <taxon>Kitasatosporales</taxon>
        <taxon>Streptomycetaceae</taxon>
        <taxon>Kitasatospora</taxon>
    </lineage>
</organism>
<accession>A0A1E7N728</accession>
<evidence type="ECO:0000313" key="5">
    <source>
        <dbReference type="Proteomes" id="UP000610124"/>
    </source>
</evidence>
<dbReference type="AlphaFoldDB" id="A0A1E7N728"/>
<proteinExistence type="predicted"/>
<dbReference type="GeneID" id="97486790"/>
<evidence type="ECO:0000313" key="2">
    <source>
        <dbReference type="EMBL" id="GGU81959.1"/>
    </source>
</evidence>
<reference evidence="3" key="4">
    <citation type="submission" date="2016-08" db="EMBL/GenBank/DDBJ databases">
        <title>Sequencing, Assembly and Comparative Genomics of S. aureofaciens ATCC 10762.</title>
        <authorList>
            <person name="Gradnigo J.S."/>
            <person name="Johnson N."/>
            <person name="Somerville G.A."/>
        </authorList>
    </citation>
    <scope>NUCLEOTIDE SEQUENCE [LARGE SCALE GENOMIC DNA]</scope>
    <source>
        <strain evidence="3">ATCC 10762</strain>
    </source>
</reference>
<feature type="transmembrane region" description="Helical" evidence="1">
    <location>
        <begin position="44"/>
        <end position="60"/>
    </location>
</feature>
<keyword evidence="1" id="KW-0812">Transmembrane</keyword>
<dbReference type="NCBIfam" id="NF042935">
    <property type="entry name" value="SCO6880_fam"/>
    <property type="match status" value="1"/>
</dbReference>
<comment type="caution">
    <text evidence="3">The sequence shown here is derived from an EMBL/GenBank/DDBJ whole genome shotgun (WGS) entry which is preliminary data.</text>
</comment>
<dbReference type="Proteomes" id="UP000037395">
    <property type="component" value="Unassembled WGS sequence"/>
</dbReference>
<dbReference type="STRING" id="1894.ADK78_13285"/>
<dbReference type="Proteomes" id="UP000610124">
    <property type="component" value="Unassembled WGS sequence"/>
</dbReference>
<sequence>MSSEPLGQYGAQYAQPYVHQRRTYLIGKARPNAPIGRNRESGEILLIIFGAFVGMLWGLLMPVLPLRIAGLLGLPLLAIAAVYVPYRKRTFYKWVEINRTYRRTVRSGRGVWRSDAMDAGTRMDGREVEIGPPPGVGRLRWLTAPFGPDEVGVLMHLERRTVTAAIEIEGPGVGLRDSEDQEALVDRFGTLLKHVANGDGFVTRLQILARTLPADPDAHAKDVERRGDRDAPRWLQESYDQLQSMVSTSSEQHRAYLVACMHYTRDLAAEAHAMGRSAYEKRAAGGPSRDDDGLAAVMARELTDICARLAEADIRVRQPLGQARLSSLLHSMYDPDHPIDHIQAMSRRNAWPAELDATHPQYLTAKTRESATREPWCHATAWIKEWPLTPVGVNFLAPLLVHTPDVIRTVAVTMDLEPTDVAIERMLTEKTNDEAEASRAAKMNRTVDPRDLAHTGRVDQRGDDLASGAAGVNLVGYITVSSRNPEALARDKRTIRASAGKSYLKLEWCDREHHRAFVNTLPFATGIRR</sequence>
<dbReference type="EMBL" id="BMUB01000008">
    <property type="protein sequence ID" value="GGU81959.1"/>
    <property type="molecule type" value="Genomic_DNA"/>
</dbReference>
<evidence type="ECO:0000313" key="3">
    <source>
        <dbReference type="EMBL" id="OEV36506.1"/>
    </source>
</evidence>
<gene>
    <name evidence="2" type="ORF">GCM10010502_37350</name>
    <name evidence="3" type="ORF">HS99_0028675</name>
</gene>
<dbReference type="RefSeq" id="WP_046386508.1">
    <property type="nucleotide sequence ID" value="NZ_BMUB01000008.1"/>
</dbReference>
<evidence type="ECO:0000256" key="1">
    <source>
        <dbReference type="SAM" id="Phobius"/>
    </source>
</evidence>
<accession>A0A8H9LMC5</accession>
<feature type="transmembrane region" description="Helical" evidence="1">
    <location>
        <begin position="66"/>
        <end position="86"/>
    </location>
</feature>
<keyword evidence="4" id="KW-1185">Reference proteome</keyword>
<evidence type="ECO:0008006" key="6">
    <source>
        <dbReference type="Google" id="ProtNLM"/>
    </source>
</evidence>
<evidence type="ECO:0000313" key="4">
    <source>
        <dbReference type="Proteomes" id="UP000037395"/>
    </source>
</evidence>
<dbReference type="EMBL" id="JPRF03000025">
    <property type="protein sequence ID" value="OEV36506.1"/>
    <property type="molecule type" value="Genomic_DNA"/>
</dbReference>
<reference evidence="2 5" key="1">
    <citation type="journal article" date="2014" name="Int. J. Syst. Evol. Microbiol.">
        <title>Complete genome sequence of Corynebacterium casei LMG S-19264T (=DSM 44701T), isolated from a smear-ripened cheese.</title>
        <authorList>
            <consortium name="US DOE Joint Genome Institute (JGI-PGF)"/>
            <person name="Walter F."/>
            <person name="Albersmeier A."/>
            <person name="Kalinowski J."/>
            <person name="Ruckert C."/>
        </authorList>
    </citation>
    <scope>NUCLEOTIDE SEQUENCE [LARGE SCALE GENOMIC DNA]</scope>
    <source>
        <strain evidence="2 5">JCM 4434</strain>
    </source>
</reference>
<keyword evidence="1" id="KW-1133">Transmembrane helix</keyword>